<dbReference type="CDD" id="cd14326">
    <property type="entry name" value="UBA_UBL7"/>
    <property type="match status" value="1"/>
</dbReference>
<dbReference type="KEGG" id="csol:105363149"/>
<dbReference type="InterPro" id="IPR029071">
    <property type="entry name" value="Ubiquitin-like_domsf"/>
</dbReference>
<evidence type="ECO:0000313" key="4">
    <source>
        <dbReference type="Proteomes" id="UP000695007"/>
    </source>
</evidence>
<dbReference type="GO" id="GO:0005829">
    <property type="term" value="C:cytosol"/>
    <property type="evidence" value="ECO:0007669"/>
    <property type="project" value="TreeGrafter"/>
</dbReference>
<dbReference type="PROSITE" id="PS50030">
    <property type="entry name" value="UBA"/>
    <property type="match status" value="1"/>
</dbReference>
<dbReference type="Pfam" id="PF00240">
    <property type="entry name" value="ubiquitin"/>
    <property type="match status" value="1"/>
</dbReference>
<gene>
    <name evidence="5" type="primary">LOC105363149</name>
</gene>
<organism evidence="4 5">
    <name type="scientific">Ceratosolen solmsi marchali</name>
    <dbReference type="NCBI Taxonomy" id="326594"/>
    <lineage>
        <taxon>Eukaryota</taxon>
        <taxon>Metazoa</taxon>
        <taxon>Ecdysozoa</taxon>
        <taxon>Arthropoda</taxon>
        <taxon>Hexapoda</taxon>
        <taxon>Insecta</taxon>
        <taxon>Pterygota</taxon>
        <taxon>Neoptera</taxon>
        <taxon>Endopterygota</taxon>
        <taxon>Hymenoptera</taxon>
        <taxon>Apocrita</taxon>
        <taxon>Proctotrupomorpha</taxon>
        <taxon>Chalcidoidea</taxon>
        <taxon>Agaonidae</taxon>
        <taxon>Agaoninae</taxon>
        <taxon>Ceratosolen</taxon>
    </lineage>
</organism>
<evidence type="ECO:0000313" key="5">
    <source>
        <dbReference type="RefSeq" id="XP_011499065.1"/>
    </source>
</evidence>
<dbReference type="GO" id="GO:0031593">
    <property type="term" value="F:polyubiquitin modification-dependent protein binding"/>
    <property type="evidence" value="ECO:0007669"/>
    <property type="project" value="TreeGrafter"/>
</dbReference>
<dbReference type="GO" id="GO:0006511">
    <property type="term" value="P:ubiquitin-dependent protein catabolic process"/>
    <property type="evidence" value="ECO:0007669"/>
    <property type="project" value="TreeGrafter"/>
</dbReference>
<dbReference type="RefSeq" id="XP_011499065.1">
    <property type="nucleotide sequence ID" value="XM_011500763.1"/>
</dbReference>
<dbReference type="GeneID" id="105363149"/>
<reference evidence="5" key="1">
    <citation type="submission" date="2025-08" db="UniProtKB">
        <authorList>
            <consortium name="RefSeq"/>
        </authorList>
    </citation>
    <scope>IDENTIFICATION</scope>
</reference>
<evidence type="ECO:0000259" key="3">
    <source>
        <dbReference type="PROSITE" id="PS50053"/>
    </source>
</evidence>
<keyword evidence="4" id="KW-1185">Reference proteome</keyword>
<protein>
    <submittedName>
        <fullName evidence="5">Ubiquitin-like protein 7</fullName>
    </submittedName>
</protein>
<feature type="region of interest" description="Disordered" evidence="1">
    <location>
        <begin position="209"/>
        <end position="240"/>
    </location>
</feature>
<dbReference type="InterPro" id="IPR000626">
    <property type="entry name" value="Ubiquitin-like_dom"/>
</dbReference>
<dbReference type="InterPro" id="IPR047878">
    <property type="entry name" value="UBL7_UBA"/>
</dbReference>
<name>A0AAJ7DWK8_9HYME</name>
<feature type="compositionally biased region" description="Polar residues" evidence="1">
    <location>
        <begin position="224"/>
        <end position="240"/>
    </location>
</feature>
<feature type="domain" description="UBA" evidence="2">
    <location>
        <begin position="303"/>
        <end position="349"/>
    </location>
</feature>
<dbReference type="SUPFAM" id="SSF46934">
    <property type="entry name" value="UBA-like"/>
    <property type="match status" value="1"/>
</dbReference>
<evidence type="ECO:0000259" key="2">
    <source>
        <dbReference type="PROSITE" id="PS50030"/>
    </source>
</evidence>
<dbReference type="PROSITE" id="PS50053">
    <property type="entry name" value="UBIQUITIN_2"/>
    <property type="match status" value="1"/>
</dbReference>
<sequence>MGSELLLGVRLAPVEKMSVIKVSDVNLTEKVEKLRITAAEQTNLSNDSFDLIYCGCLLENDCTLKSYGLKDGSMVHVLKRRENKEVAKNNSTSMNNFEKNMKTLISVFQSCIGNPLLELAMRQLAKRPEVTENIISFCPDLSDDAVAIAVLQDPDLIIHFSNADTIKKIAKLHPALFEAAQHIASAIHDEAHNIAASSNALIRDENLSDDEEMAADSSQSSDSTQPSNNVNQPRNESNSVMNTDPVLAAITASLFNPNNVSNPDIGSSNSNNMGQITFEMFNQAMQQAFASNPATNNPTNPVQADPPTSGNLVLSLMHDMGLEDDALNIRALRITNGDIEAAVELLLCGFGVN</sequence>
<feature type="domain" description="Ubiquitin-like" evidence="3">
    <location>
        <begin position="24"/>
        <end position="84"/>
    </location>
</feature>
<dbReference type="Gene3D" id="3.10.20.90">
    <property type="entry name" value="Phosphatidylinositol 3-kinase Catalytic Subunit, Chain A, domain 1"/>
    <property type="match status" value="1"/>
</dbReference>
<evidence type="ECO:0000256" key="1">
    <source>
        <dbReference type="SAM" id="MobiDB-lite"/>
    </source>
</evidence>
<dbReference type="SUPFAM" id="SSF54236">
    <property type="entry name" value="Ubiquitin-like"/>
    <property type="match status" value="1"/>
</dbReference>
<dbReference type="CDD" id="cd17039">
    <property type="entry name" value="Ubl_ubiquitin_like"/>
    <property type="match status" value="1"/>
</dbReference>
<dbReference type="InterPro" id="IPR015496">
    <property type="entry name" value="Ubiquilin"/>
</dbReference>
<dbReference type="AlphaFoldDB" id="A0AAJ7DWK8"/>
<dbReference type="InterPro" id="IPR015940">
    <property type="entry name" value="UBA"/>
</dbReference>
<dbReference type="Gene3D" id="1.10.8.10">
    <property type="entry name" value="DNA helicase RuvA subunit, C-terminal domain"/>
    <property type="match status" value="1"/>
</dbReference>
<dbReference type="PANTHER" id="PTHR10677">
    <property type="entry name" value="UBIQUILIN"/>
    <property type="match status" value="1"/>
</dbReference>
<dbReference type="Proteomes" id="UP000695007">
    <property type="component" value="Unplaced"/>
</dbReference>
<dbReference type="PANTHER" id="PTHR10677:SF25">
    <property type="entry name" value="UBIQUITIN-LIKE PROTEIN 7"/>
    <property type="match status" value="1"/>
</dbReference>
<dbReference type="InterPro" id="IPR009060">
    <property type="entry name" value="UBA-like_sf"/>
</dbReference>
<accession>A0AAJ7DWK8</accession>
<proteinExistence type="predicted"/>